<feature type="domain" description="DUF7452" evidence="2">
    <location>
        <begin position="88"/>
        <end position="197"/>
    </location>
</feature>
<accession>A0A402A9P2</accession>
<organism evidence="3 4">
    <name type="scientific">Tengunoibacter tsumagoiensis</name>
    <dbReference type="NCBI Taxonomy" id="2014871"/>
    <lineage>
        <taxon>Bacteria</taxon>
        <taxon>Bacillati</taxon>
        <taxon>Chloroflexota</taxon>
        <taxon>Ktedonobacteria</taxon>
        <taxon>Ktedonobacterales</taxon>
        <taxon>Dictyobacteraceae</taxon>
        <taxon>Tengunoibacter</taxon>
    </lineage>
</organism>
<reference evidence="4" key="1">
    <citation type="submission" date="2018-12" db="EMBL/GenBank/DDBJ databases">
        <title>Tengunoibacter tsumagoiensis gen. nov., sp. nov., Dictyobacter kobayashii sp. nov., D. alpinus sp. nov., and D. joshuensis sp. nov. and description of Dictyobacteraceae fam. nov. within the order Ktedonobacterales isolated from Tengu-no-mugimeshi.</title>
        <authorList>
            <person name="Wang C.M."/>
            <person name="Zheng Y."/>
            <person name="Sakai Y."/>
            <person name="Toyoda A."/>
            <person name="Minakuchi Y."/>
            <person name="Abe K."/>
            <person name="Yokota A."/>
            <person name="Yabe S."/>
        </authorList>
    </citation>
    <scope>NUCLEOTIDE SEQUENCE [LARGE SCALE GENOMIC DNA]</scope>
    <source>
        <strain evidence="4">Uno3</strain>
    </source>
</reference>
<dbReference type="InterPro" id="IPR055875">
    <property type="entry name" value="DUF7452"/>
</dbReference>
<gene>
    <name evidence="3" type="ORF">KTT_57190</name>
</gene>
<keyword evidence="4" id="KW-1185">Reference proteome</keyword>
<dbReference type="Proteomes" id="UP000287352">
    <property type="component" value="Unassembled WGS sequence"/>
</dbReference>
<feature type="chain" id="PRO_5019218190" description="DUF7452 domain-containing protein" evidence="1">
    <location>
        <begin position="26"/>
        <end position="284"/>
    </location>
</feature>
<evidence type="ECO:0000259" key="2">
    <source>
        <dbReference type="Pfam" id="PF24249"/>
    </source>
</evidence>
<protein>
    <recommendedName>
        <fullName evidence="2">DUF7452 domain-containing protein</fullName>
    </recommendedName>
</protein>
<dbReference type="EMBL" id="BIFR01000002">
    <property type="protein sequence ID" value="GCE15860.1"/>
    <property type="molecule type" value="Genomic_DNA"/>
</dbReference>
<feature type="domain" description="DUF7452" evidence="2">
    <location>
        <begin position="200"/>
        <end position="282"/>
    </location>
</feature>
<evidence type="ECO:0000256" key="1">
    <source>
        <dbReference type="SAM" id="SignalP"/>
    </source>
</evidence>
<evidence type="ECO:0000313" key="3">
    <source>
        <dbReference type="EMBL" id="GCE15860.1"/>
    </source>
</evidence>
<evidence type="ECO:0000313" key="4">
    <source>
        <dbReference type="Proteomes" id="UP000287352"/>
    </source>
</evidence>
<proteinExistence type="predicted"/>
<comment type="caution">
    <text evidence="3">The sequence shown here is derived from an EMBL/GenBank/DDBJ whole genome shotgun (WGS) entry which is preliminary data.</text>
</comment>
<sequence length="284" mass="31030">MSLVALAGILLSLLITLTQTHLAHACAINNGCFNVLDGVVSENTPYESLLDINSSVVNNNPAAAIIVTPNVTPFGDFEETLLNEDNIGVYYHAGTWSIFNQDHTNIQQLSSFNVYATTDPKGSLVHTASAANISSYITYIDNPLTNNHPDLELFVTPNWSGAFDDHPLGVWYDGIKWSIFHEDLTPISSNESFNVAIKPKNSGKAFIHTATAANTSSYQTCINNPIVNNNVSLLLHVTPDWTTGPVYTNSNYAVAYNQFTNEWCIESINLKPIPVGTAFNVFSN</sequence>
<name>A0A402A9P2_9CHLR</name>
<dbReference type="AlphaFoldDB" id="A0A402A9P2"/>
<dbReference type="Pfam" id="PF24249">
    <property type="entry name" value="DUF7452"/>
    <property type="match status" value="2"/>
</dbReference>
<keyword evidence="1" id="KW-0732">Signal</keyword>
<feature type="signal peptide" evidence="1">
    <location>
        <begin position="1"/>
        <end position="25"/>
    </location>
</feature>